<reference evidence="2" key="1">
    <citation type="submission" date="2022-11" db="EMBL/GenBank/DDBJ databases">
        <authorList>
            <person name="Petersen C."/>
        </authorList>
    </citation>
    <scope>NUCLEOTIDE SEQUENCE</scope>
    <source>
        <strain evidence="2">IBT 30069</strain>
    </source>
</reference>
<dbReference type="Proteomes" id="UP001149165">
    <property type="component" value="Unassembled WGS sequence"/>
</dbReference>
<reference evidence="2" key="2">
    <citation type="journal article" date="2023" name="IMA Fungus">
        <title>Comparative genomic study of the Penicillium genus elucidates a diverse pangenome and 15 lateral gene transfer events.</title>
        <authorList>
            <person name="Petersen C."/>
            <person name="Sorensen T."/>
            <person name="Nielsen M.R."/>
            <person name="Sondergaard T.E."/>
            <person name="Sorensen J.L."/>
            <person name="Fitzpatrick D.A."/>
            <person name="Frisvad J.C."/>
            <person name="Nielsen K.L."/>
        </authorList>
    </citation>
    <scope>NUCLEOTIDE SEQUENCE</scope>
    <source>
        <strain evidence="2">IBT 30069</strain>
    </source>
</reference>
<feature type="region of interest" description="Disordered" evidence="1">
    <location>
        <begin position="962"/>
        <end position="982"/>
    </location>
</feature>
<feature type="compositionally biased region" description="Acidic residues" evidence="1">
    <location>
        <begin position="100"/>
        <end position="117"/>
    </location>
</feature>
<proteinExistence type="predicted"/>
<feature type="region of interest" description="Disordered" evidence="1">
    <location>
        <begin position="859"/>
        <end position="929"/>
    </location>
</feature>
<dbReference type="AlphaFoldDB" id="A0A9W9JZQ6"/>
<comment type="caution">
    <text evidence="2">The sequence shown here is derived from an EMBL/GenBank/DDBJ whole genome shotgun (WGS) entry which is preliminary data.</text>
</comment>
<feature type="compositionally biased region" description="Acidic residues" evidence="1">
    <location>
        <begin position="43"/>
        <end position="63"/>
    </location>
</feature>
<name>A0A9W9JZQ6_9EURO</name>
<dbReference type="PANTHER" id="PTHR40788">
    <property type="entry name" value="CLR5 DOMAIN-CONTAINING PROTEIN-RELATED"/>
    <property type="match status" value="1"/>
</dbReference>
<feature type="region of interest" description="Disordered" evidence="1">
    <location>
        <begin position="1143"/>
        <end position="1180"/>
    </location>
</feature>
<dbReference type="OrthoDB" id="4350039at2759"/>
<feature type="compositionally biased region" description="Acidic residues" evidence="1">
    <location>
        <begin position="1150"/>
        <end position="1180"/>
    </location>
</feature>
<sequence length="1180" mass="132989">MSDAPGNAESDLPVTDQEDVAEEETNEQSDAPDDDKSDLPMTDQEDVAEEETNEQADAPDDDKSDLPMTDQEDVAEEETNEQADAPDNDNEDLQMTGQEDVPEEETSNEEEAIEEDRDDKLTGLELFVEKAVILGRLKAYTDLTASDSKKEEWATVIVCGMCEQTRENATVLRDLFLLGVEFLRTEQKVDRLMIVLPWLINLREIYTNQITGPSDMRDAKIKEVFEGYVKTLDIRAFRANGFSNSPPLYAPTWEEAQDIRARYAEKILRKYNDLRKILNHYEERISTRWHKKSQKQRRNILSENWKASYQDEPELQGTESINDRFRMDIAMLLGYEPNKPQGSHNEWPFISVEALAEKAAGRFPMMLHSRANNPPSTFWATDFHSTCICRYNGNENLPYMPSAIMTFVGNDTPENYGQLSRGEACGRAQGAIATFGIVIMKLQGRLYDFLVRCCMQIMQHEFTGRPLNAHSEFPDTPPVVPPECIRRSLVDAPYYRLPAVVEDINEIIELVDMRHRLAIGRLAAMREDPAYFHSCLHELAAHSPERILHEAGAPVSYDEAEFWKRTVNYLIFISIGLPVAWGKLLEFLKEVRTEFTTNPNALLSGSEELPPGLRKALVNLFNQLQNILELMAQHGFASLACSEPLREYFYIVHPSRSIAPRGNFRLSDAQWIILNKDEPPAVPNTLIQSFTTISKHLYQRLEITHLSHILVEVDRLIYLDDKGEIKSLMTNYVRERFDDYLVISQGLMQVNRFQPWAESPTFRLSPGPEDGGEGAPTADPAKLVWLEEEVKKACGAANVSVTLKRFFDKKLVYSVGNFLKKPSKQMGVLNQITERFLDHFWETLDGALRGPLAEAYDLPPNEVFPEPGASRFRTPRWDDEETQAAMREIIRRSKASKSWKPRGDLSGVDDIGDDKSSGDESGSSEGKKRKRIELIEEIGYRNYGAGEGEPTTGRAFLRPSSKKIKTHADPSGDIPEGEQPVQQAPKRMYFEVDERALAVVDRLWNTGPLFGPKTLSWDDLLHFMGQVGMSAERVIGSAWKFAPLDQLKQRGVAGSINFHQPHGLHPSYESLRIPRIMGGRLKEAFDWDGKNFVEIGGTAAAEQAEVEEVAEQAAAQLAAAKQADPEQAAIAELFAMDVAAAEERGAEQAAAEEEIGSDVEAADSGAELDVDDQEEEEEEL</sequence>
<evidence type="ECO:0000313" key="3">
    <source>
        <dbReference type="Proteomes" id="UP001149165"/>
    </source>
</evidence>
<dbReference type="PANTHER" id="PTHR40788:SF2">
    <property type="entry name" value="CLR5 DOMAIN-CONTAINING PROTEIN"/>
    <property type="match status" value="1"/>
</dbReference>
<organism evidence="2 3">
    <name type="scientific">Penicillium angulare</name>
    <dbReference type="NCBI Taxonomy" id="116970"/>
    <lineage>
        <taxon>Eukaryota</taxon>
        <taxon>Fungi</taxon>
        <taxon>Dikarya</taxon>
        <taxon>Ascomycota</taxon>
        <taxon>Pezizomycotina</taxon>
        <taxon>Eurotiomycetes</taxon>
        <taxon>Eurotiomycetidae</taxon>
        <taxon>Eurotiales</taxon>
        <taxon>Aspergillaceae</taxon>
        <taxon>Penicillium</taxon>
    </lineage>
</organism>
<gene>
    <name evidence="2" type="ORF">N7456_011081</name>
</gene>
<protein>
    <submittedName>
        <fullName evidence="2">Uncharacterized protein</fullName>
    </submittedName>
</protein>
<feature type="region of interest" description="Disordered" evidence="1">
    <location>
        <begin position="1"/>
        <end position="118"/>
    </location>
</feature>
<evidence type="ECO:0000256" key="1">
    <source>
        <dbReference type="SAM" id="MobiDB-lite"/>
    </source>
</evidence>
<accession>A0A9W9JZQ6</accession>
<dbReference type="EMBL" id="JAPQKH010000007">
    <property type="protein sequence ID" value="KAJ5087465.1"/>
    <property type="molecule type" value="Genomic_DNA"/>
</dbReference>
<feature type="compositionally biased region" description="Acidic residues" evidence="1">
    <location>
        <begin position="16"/>
        <end position="36"/>
    </location>
</feature>
<evidence type="ECO:0000313" key="2">
    <source>
        <dbReference type="EMBL" id="KAJ5087465.1"/>
    </source>
</evidence>
<keyword evidence="3" id="KW-1185">Reference proteome</keyword>
<feature type="compositionally biased region" description="Acidic residues" evidence="1">
    <location>
        <begin position="70"/>
        <end position="92"/>
    </location>
</feature>